<dbReference type="AlphaFoldDB" id="A0A7K1V8U4"/>
<gene>
    <name evidence="3" type="ORF">GPX89_38235</name>
</gene>
<accession>A0A7K1V8U4</accession>
<dbReference type="EMBL" id="WRPP01000012">
    <property type="protein sequence ID" value="MVU83065.1"/>
    <property type="molecule type" value="Genomic_DNA"/>
</dbReference>
<name>A0A7K1V8U4_9NOCA</name>
<evidence type="ECO:0000313" key="3">
    <source>
        <dbReference type="EMBL" id="MVU83065.1"/>
    </source>
</evidence>
<organism evidence="3 4">
    <name type="scientific">Nocardia terrae</name>
    <dbReference type="NCBI Taxonomy" id="2675851"/>
    <lineage>
        <taxon>Bacteria</taxon>
        <taxon>Bacillati</taxon>
        <taxon>Actinomycetota</taxon>
        <taxon>Actinomycetes</taxon>
        <taxon>Mycobacteriales</taxon>
        <taxon>Nocardiaceae</taxon>
        <taxon>Nocardia</taxon>
    </lineage>
</organism>
<dbReference type="PROSITE" id="PS51903">
    <property type="entry name" value="CLP_R"/>
    <property type="match status" value="1"/>
</dbReference>
<feature type="domain" description="Clp R" evidence="2">
    <location>
        <begin position="2"/>
        <end position="148"/>
    </location>
</feature>
<protein>
    <recommendedName>
        <fullName evidence="2">Clp R domain-containing protein</fullName>
    </recommendedName>
</protein>
<dbReference type="PANTHER" id="PTHR47016">
    <property type="entry name" value="ATP-DEPENDENT CLP PROTEASE ATP-BINDING SUBUNIT CLPT1, CHLOROPLASTIC"/>
    <property type="match status" value="1"/>
</dbReference>
<dbReference type="SUPFAM" id="SSF81923">
    <property type="entry name" value="Double Clp-N motif"/>
    <property type="match status" value="1"/>
</dbReference>
<dbReference type="Pfam" id="PF02861">
    <property type="entry name" value="Clp_N"/>
    <property type="match status" value="1"/>
</dbReference>
<dbReference type="InterPro" id="IPR036628">
    <property type="entry name" value="Clp_N_dom_sf"/>
</dbReference>
<dbReference type="Gene3D" id="1.10.1780.10">
    <property type="entry name" value="Clp, N-terminal domain"/>
    <property type="match status" value="1"/>
</dbReference>
<keyword evidence="4" id="KW-1185">Reference proteome</keyword>
<dbReference type="Proteomes" id="UP000466794">
    <property type="component" value="Unassembled WGS sequence"/>
</dbReference>
<dbReference type="PANTHER" id="PTHR47016:SF5">
    <property type="entry name" value="CLP DOMAIN SUPERFAMILY PROTEIN"/>
    <property type="match status" value="1"/>
</dbReference>
<evidence type="ECO:0000313" key="4">
    <source>
        <dbReference type="Proteomes" id="UP000466794"/>
    </source>
</evidence>
<evidence type="ECO:0000256" key="1">
    <source>
        <dbReference type="PROSITE-ProRule" id="PRU01251"/>
    </source>
</evidence>
<proteinExistence type="predicted"/>
<sequence length="189" mass="20485">MFERFTDTARRAIVLAQEEARLLGHDWIGTEHLLLGVFVGDDAVAARALGDLGLDASSVRERIRQAVGEHEKRPPTGHIPFTPRSKKVLEMSLREAMRLRHNYIAPEHILLALVAEGEGIAPQILISLGAEPSAIRKRVIELGNAPGEDAAPPSESDLYHRISALEARVAELERRLGPETGSAAGGVVS</sequence>
<dbReference type="RefSeq" id="WP_157392671.1">
    <property type="nucleotide sequence ID" value="NZ_WRPP01000012.1"/>
</dbReference>
<reference evidence="3 4" key="1">
    <citation type="submission" date="2019-12" db="EMBL/GenBank/DDBJ databases">
        <title>Nocardia sp. nov. ET3-3 isolated from soil.</title>
        <authorList>
            <person name="Kanchanasin P."/>
            <person name="Tanasupawat S."/>
            <person name="Yuki M."/>
            <person name="Kudo T."/>
        </authorList>
    </citation>
    <scope>NUCLEOTIDE SEQUENCE [LARGE SCALE GENOMIC DNA]</scope>
    <source>
        <strain evidence="3 4">ET3-3</strain>
    </source>
</reference>
<evidence type="ECO:0000259" key="2">
    <source>
        <dbReference type="PROSITE" id="PS51903"/>
    </source>
</evidence>
<comment type="caution">
    <text evidence="3">The sequence shown here is derived from an EMBL/GenBank/DDBJ whole genome shotgun (WGS) entry which is preliminary data.</text>
</comment>
<dbReference type="InterPro" id="IPR004176">
    <property type="entry name" value="Clp_R_N"/>
</dbReference>
<keyword evidence="1" id="KW-0677">Repeat</keyword>
<dbReference type="InterPro" id="IPR044217">
    <property type="entry name" value="CLPT1/2"/>
</dbReference>